<organism evidence="3 4">
    <name type="scientific">Rheinheimera riviphila</name>
    <dbReference type="NCBI Taxonomy" id="1834037"/>
    <lineage>
        <taxon>Bacteria</taxon>
        <taxon>Pseudomonadati</taxon>
        <taxon>Pseudomonadota</taxon>
        <taxon>Gammaproteobacteria</taxon>
        <taxon>Chromatiales</taxon>
        <taxon>Chromatiaceae</taxon>
        <taxon>Rheinheimera</taxon>
    </lineage>
</organism>
<feature type="transmembrane region" description="Helical" evidence="2">
    <location>
        <begin position="16"/>
        <end position="39"/>
    </location>
</feature>
<sequence>MKLEQSKQWFNQHRTIVLSTTAALAIGVIIGHFVGNWSLHQQQQRLTQQLQQLQSSLEASETQLAEQRKQVDYLTAELAVERHTSQLQMQDLKAEQQKLFETRKELAFYQKIISPDLQANSLIIDSFTLSPGNAVGRYKFNLVLIEQDKQKNFAKGQITLTLVGKKAGKKTSVDLLKLAGFSKADRRFSFKHFQIFEGEFVLPSAFIAEQVEVTVSVPASRGQKAAKVSQSLPWLESAEIIDSI</sequence>
<gene>
    <name evidence="3" type="ORF">EOE67_00585</name>
</gene>
<keyword evidence="1" id="KW-0175">Coiled coil</keyword>
<dbReference type="AlphaFoldDB" id="A0A437R4M6"/>
<keyword evidence="2" id="KW-0472">Membrane</keyword>
<comment type="caution">
    <text evidence="3">The sequence shown here is derived from an EMBL/GenBank/DDBJ whole genome shotgun (WGS) entry which is preliminary data.</text>
</comment>
<dbReference type="Pfam" id="PF20567">
    <property type="entry name" value="DUF6776"/>
    <property type="match status" value="1"/>
</dbReference>
<dbReference type="InterPro" id="IPR046703">
    <property type="entry name" value="DUF6776"/>
</dbReference>
<evidence type="ECO:0000256" key="2">
    <source>
        <dbReference type="SAM" id="Phobius"/>
    </source>
</evidence>
<dbReference type="EMBL" id="SACS01000001">
    <property type="protein sequence ID" value="RVU41731.1"/>
    <property type="molecule type" value="Genomic_DNA"/>
</dbReference>
<evidence type="ECO:0000256" key="1">
    <source>
        <dbReference type="SAM" id="Coils"/>
    </source>
</evidence>
<keyword evidence="4" id="KW-1185">Reference proteome</keyword>
<dbReference type="OrthoDB" id="7056878at2"/>
<protein>
    <submittedName>
        <fullName evidence="3">Uncharacterized protein</fullName>
    </submittedName>
</protein>
<accession>A0A437R4M6</accession>
<proteinExistence type="predicted"/>
<dbReference type="RefSeq" id="WP_127697125.1">
    <property type="nucleotide sequence ID" value="NZ_SACS01000001.1"/>
</dbReference>
<reference evidence="3 4" key="1">
    <citation type="submission" date="2019-01" db="EMBL/GenBank/DDBJ databases">
        <authorList>
            <person name="Chen W.-M."/>
        </authorList>
    </citation>
    <scope>NUCLEOTIDE SEQUENCE [LARGE SCALE GENOMIC DNA]</scope>
    <source>
        <strain evidence="3 4">KYPC3</strain>
    </source>
</reference>
<dbReference type="Proteomes" id="UP000283077">
    <property type="component" value="Unassembled WGS sequence"/>
</dbReference>
<keyword evidence="2" id="KW-1133">Transmembrane helix</keyword>
<evidence type="ECO:0000313" key="3">
    <source>
        <dbReference type="EMBL" id="RVU41731.1"/>
    </source>
</evidence>
<evidence type="ECO:0000313" key="4">
    <source>
        <dbReference type="Proteomes" id="UP000283077"/>
    </source>
</evidence>
<name>A0A437R4M6_9GAMM</name>
<keyword evidence="2" id="KW-0812">Transmembrane</keyword>
<feature type="coiled-coil region" evidence="1">
    <location>
        <begin position="43"/>
        <end position="77"/>
    </location>
</feature>